<sequence length="869" mass="92251">MKLHRLTLTDYRGIAHREITFPDRGVIVVCGPNEIGKSSMIEALDLLLEVKDRSSRKEVKAIKPTHADVGSEITAEISSGPYRFEYFKRFNKNPQTALTVTAPRHEQLTGDQAHERVEAILAETLDTDLWHALRVLQSGSTATVDLSGCDALSRALDVAAGEAADSGGAETPLMDRIAAEFGRYFTATGRPTGQWAAARKRLAAAEAELARCGDAVADVDERTRRHAELSEQLAAAVTVDDAAQDRLVDARAAAAEVDRLRTELGEAELAALKAKTAYTEAHNAHAERLRLAGELDSKTTELVELDDAAASARTDCAQAAEAAAAAEAAEAGATATVDAAAATVEKARRLIDDLTACADAERLAARLARIDALEADRDRIDGELAAITLTGDGVDRIEDLAGRLEVAAAARQLAAATVAVTAVEDVDLVVDGAPLSLRAGQQHSAAAPIEIALAKLVRVRVDPGAAARESAAEHTATRQRLDAALADAGVADVAEARRLAHRRENLLSERARVEAVITEVCGADLIDDLRKHLKQLSADLPEQTPNGDAETARAELTAAHDAHRAALQVQTQHRAVTASADRRLIEHTSRADMLAEQARSHRAVIDELTDRLAAARALTGDAALADAATATHTVVQEADRRAAESAARLADAQPDAVAAELEAAGAAAREAGSRREQIALGLRDVEAQLEMLGGEGRYSALEVADADHAHAVAEHRRIQRCARAAQLLHTVMTRHRDDSRSRYVAPFRTEIERLARPVFGADFAVEIDIDLTISSRTLDGRTVPYDSLSGGAKEQLGILSRLAGAALVAEGDAVPVLIDDALGFTDPDRLVTMGTVFATVGTSGQVIVLTCTPGRYDSVDGAHRIDLAD</sequence>
<dbReference type="PANTHER" id="PTHR41259">
    <property type="entry name" value="DOUBLE-STRAND BREAK REPAIR RAD50 ATPASE, PUTATIVE-RELATED"/>
    <property type="match status" value="1"/>
</dbReference>
<dbReference type="SUPFAM" id="SSF52540">
    <property type="entry name" value="P-loop containing nucleoside triphosphate hydrolases"/>
    <property type="match status" value="1"/>
</dbReference>
<organism evidence="2 3">
    <name type="scientific">Mycolicibacillus koreensis</name>
    <dbReference type="NCBI Taxonomy" id="1069220"/>
    <lineage>
        <taxon>Bacteria</taxon>
        <taxon>Bacillati</taxon>
        <taxon>Actinomycetota</taxon>
        <taxon>Actinomycetes</taxon>
        <taxon>Mycobacteriales</taxon>
        <taxon>Mycobacteriaceae</taxon>
        <taxon>Mycolicibacillus</taxon>
    </lineage>
</organism>
<proteinExistence type="predicted"/>
<reference evidence="2 3" key="1">
    <citation type="submission" date="2017-04" db="EMBL/GenBank/DDBJ databases">
        <title>The new phylogeny of genus Mycobacterium.</title>
        <authorList>
            <person name="Tortoli E."/>
            <person name="Trovato A."/>
            <person name="Cirillo D.M."/>
        </authorList>
    </citation>
    <scope>NUCLEOTIDE SEQUENCE [LARGE SCALE GENOMIC DNA]</scope>
    <source>
        <strain evidence="2 3">KCTC 19819</strain>
    </source>
</reference>
<dbReference type="Proteomes" id="UP000193577">
    <property type="component" value="Unassembled WGS sequence"/>
</dbReference>
<keyword evidence="3" id="KW-1185">Reference proteome</keyword>
<dbReference type="AlphaFoldDB" id="A0A7I7S7L0"/>
<dbReference type="OrthoDB" id="3177877at2"/>
<comment type="caution">
    <text evidence="2">The sequence shown here is derived from an EMBL/GenBank/DDBJ whole genome shotgun (WGS) entry which is preliminary data.</text>
</comment>
<dbReference type="PANTHER" id="PTHR41259:SF1">
    <property type="entry name" value="DOUBLE-STRAND BREAK REPAIR RAD50 ATPASE, PUTATIVE-RELATED"/>
    <property type="match status" value="1"/>
</dbReference>
<dbReference type="InterPro" id="IPR027417">
    <property type="entry name" value="P-loop_NTPase"/>
</dbReference>
<dbReference type="EMBL" id="NCXO01000035">
    <property type="protein sequence ID" value="OSC32665.1"/>
    <property type="molecule type" value="Genomic_DNA"/>
</dbReference>
<evidence type="ECO:0000313" key="2">
    <source>
        <dbReference type="EMBL" id="OSC32665.1"/>
    </source>
</evidence>
<evidence type="ECO:0000313" key="3">
    <source>
        <dbReference type="Proteomes" id="UP000193577"/>
    </source>
</evidence>
<dbReference type="InterPro" id="IPR041685">
    <property type="entry name" value="AAA_GajA/Old/RecF-like"/>
</dbReference>
<dbReference type="Pfam" id="PF13175">
    <property type="entry name" value="AAA_15"/>
    <property type="match status" value="1"/>
</dbReference>
<dbReference type="RefSeq" id="WP_069392079.1">
    <property type="nucleotide sequence ID" value="NZ_AP022594.1"/>
</dbReference>
<evidence type="ECO:0000259" key="1">
    <source>
        <dbReference type="Pfam" id="PF13175"/>
    </source>
</evidence>
<name>A0A7I7S7L0_9MYCO</name>
<dbReference type="Gene3D" id="3.40.50.300">
    <property type="entry name" value="P-loop containing nucleotide triphosphate hydrolases"/>
    <property type="match status" value="2"/>
</dbReference>
<feature type="domain" description="Endonuclease GajA/Old nuclease/RecF-like AAA" evidence="1">
    <location>
        <begin position="1"/>
        <end position="68"/>
    </location>
</feature>
<accession>A0A7I7S7L0</accession>
<protein>
    <recommendedName>
        <fullName evidence="1">Endonuclease GajA/Old nuclease/RecF-like AAA domain-containing protein</fullName>
    </recommendedName>
</protein>
<gene>
    <name evidence="2" type="ORF">B8W67_14775</name>
</gene>